<reference evidence="1 2" key="2">
    <citation type="journal article" date="2022" name="Mol. Ecol. Resour.">
        <title>The genomes of chicory, endive, great burdock and yacon provide insights into Asteraceae paleo-polyploidization history and plant inulin production.</title>
        <authorList>
            <person name="Fan W."/>
            <person name="Wang S."/>
            <person name="Wang H."/>
            <person name="Wang A."/>
            <person name="Jiang F."/>
            <person name="Liu H."/>
            <person name="Zhao H."/>
            <person name="Xu D."/>
            <person name="Zhang Y."/>
        </authorList>
    </citation>
    <scope>NUCLEOTIDE SEQUENCE [LARGE SCALE GENOMIC DNA]</scope>
    <source>
        <strain evidence="2">cv. Niubang</strain>
    </source>
</reference>
<accession>A0ACB8Z625</accession>
<sequence>MEFPELGEGQFIAASDLAAPPQQNPYRNHPETENVKKTRNVRSVGPKELPESTTTVLGLDTKSLNSRSEDDKSIRLENLKAELNKSSVSEGRWISSN</sequence>
<evidence type="ECO:0000313" key="1">
    <source>
        <dbReference type="EMBL" id="KAI3693156.1"/>
    </source>
</evidence>
<dbReference type="Proteomes" id="UP001055879">
    <property type="component" value="Linkage Group LG11"/>
</dbReference>
<dbReference type="EMBL" id="CM042057">
    <property type="protein sequence ID" value="KAI3693156.1"/>
    <property type="molecule type" value="Genomic_DNA"/>
</dbReference>
<protein>
    <submittedName>
        <fullName evidence="1">Uncharacterized protein</fullName>
    </submittedName>
</protein>
<organism evidence="1 2">
    <name type="scientific">Arctium lappa</name>
    <name type="common">Greater burdock</name>
    <name type="synonym">Lappa major</name>
    <dbReference type="NCBI Taxonomy" id="4217"/>
    <lineage>
        <taxon>Eukaryota</taxon>
        <taxon>Viridiplantae</taxon>
        <taxon>Streptophyta</taxon>
        <taxon>Embryophyta</taxon>
        <taxon>Tracheophyta</taxon>
        <taxon>Spermatophyta</taxon>
        <taxon>Magnoliopsida</taxon>
        <taxon>eudicotyledons</taxon>
        <taxon>Gunneridae</taxon>
        <taxon>Pentapetalae</taxon>
        <taxon>asterids</taxon>
        <taxon>campanulids</taxon>
        <taxon>Asterales</taxon>
        <taxon>Asteraceae</taxon>
        <taxon>Carduoideae</taxon>
        <taxon>Cardueae</taxon>
        <taxon>Arctiinae</taxon>
        <taxon>Arctium</taxon>
    </lineage>
</organism>
<comment type="caution">
    <text evidence="1">The sequence shown here is derived from an EMBL/GenBank/DDBJ whole genome shotgun (WGS) entry which is preliminary data.</text>
</comment>
<keyword evidence="2" id="KW-1185">Reference proteome</keyword>
<evidence type="ECO:0000313" key="2">
    <source>
        <dbReference type="Proteomes" id="UP001055879"/>
    </source>
</evidence>
<name>A0ACB8Z625_ARCLA</name>
<proteinExistence type="predicted"/>
<reference evidence="2" key="1">
    <citation type="journal article" date="2022" name="Mol. Ecol. Resour.">
        <title>The genomes of chicory, endive, great burdock and yacon provide insights into Asteraceae palaeo-polyploidization history and plant inulin production.</title>
        <authorList>
            <person name="Fan W."/>
            <person name="Wang S."/>
            <person name="Wang H."/>
            <person name="Wang A."/>
            <person name="Jiang F."/>
            <person name="Liu H."/>
            <person name="Zhao H."/>
            <person name="Xu D."/>
            <person name="Zhang Y."/>
        </authorList>
    </citation>
    <scope>NUCLEOTIDE SEQUENCE [LARGE SCALE GENOMIC DNA]</scope>
    <source>
        <strain evidence="2">cv. Niubang</strain>
    </source>
</reference>
<gene>
    <name evidence="1" type="ORF">L6452_32987</name>
</gene>